<evidence type="ECO:0000256" key="2">
    <source>
        <dbReference type="SAM" id="Phobius"/>
    </source>
</evidence>
<proteinExistence type="predicted"/>
<comment type="caution">
    <text evidence="3">The sequence shown here is derived from an EMBL/GenBank/DDBJ whole genome shotgun (WGS) entry which is preliminary data.</text>
</comment>
<evidence type="ECO:0000313" key="3">
    <source>
        <dbReference type="EMBL" id="KAA6368870.1"/>
    </source>
</evidence>
<name>A0A5J4UFI7_9EUKA</name>
<evidence type="ECO:0000313" key="4">
    <source>
        <dbReference type="Proteomes" id="UP000324800"/>
    </source>
</evidence>
<accession>A0A5J4UFI7</accession>
<gene>
    <name evidence="3" type="ORF">EZS28_035604</name>
</gene>
<feature type="compositionally biased region" description="Basic and acidic residues" evidence="1">
    <location>
        <begin position="45"/>
        <end position="73"/>
    </location>
</feature>
<organism evidence="3 4">
    <name type="scientific">Streblomastix strix</name>
    <dbReference type="NCBI Taxonomy" id="222440"/>
    <lineage>
        <taxon>Eukaryota</taxon>
        <taxon>Metamonada</taxon>
        <taxon>Preaxostyla</taxon>
        <taxon>Oxymonadida</taxon>
        <taxon>Streblomastigidae</taxon>
        <taxon>Streblomastix</taxon>
    </lineage>
</organism>
<dbReference type="AlphaFoldDB" id="A0A5J4UFI7"/>
<keyword evidence="2" id="KW-1133">Transmembrane helix</keyword>
<protein>
    <submittedName>
        <fullName evidence="3">Uncharacterized protein</fullName>
    </submittedName>
</protein>
<feature type="region of interest" description="Disordered" evidence="1">
    <location>
        <begin position="43"/>
        <end position="73"/>
    </location>
</feature>
<dbReference type="EMBL" id="SNRW01016914">
    <property type="protein sequence ID" value="KAA6368870.1"/>
    <property type="molecule type" value="Genomic_DNA"/>
</dbReference>
<keyword evidence="2" id="KW-0472">Membrane</keyword>
<feature type="transmembrane region" description="Helical" evidence="2">
    <location>
        <begin position="12"/>
        <end position="35"/>
    </location>
</feature>
<evidence type="ECO:0000256" key="1">
    <source>
        <dbReference type="SAM" id="MobiDB-lite"/>
    </source>
</evidence>
<keyword evidence="2" id="KW-0812">Transmembrane</keyword>
<reference evidence="3 4" key="1">
    <citation type="submission" date="2019-03" db="EMBL/GenBank/DDBJ databases">
        <title>Single cell metagenomics reveals metabolic interactions within the superorganism composed of flagellate Streblomastix strix and complex community of Bacteroidetes bacteria on its surface.</title>
        <authorList>
            <person name="Treitli S.C."/>
            <person name="Kolisko M."/>
            <person name="Husnik F."/>
            <person name="Keeling P."/>
            <person name="Hampl V."/>
        </authorList>
    </citation>
    <scope>NUCLEOTIDE SEQUENCE [LARGE SCALE GENOMIC DNA]</scope>
    <source>
        <strain evidence="3">ST1C</strain>
    </source>
</reference>
<dbReference type="Proteomes" id="UP000324800">
    <property type="component" value="Unassembled WGS sequence"/>
</dbReference>
<sequence length="73" mass="8351">MAVPVKDPVLYFLYFIGMQLPWIVVPVISIFYSIFRVTKLAAGSKPKDNNKPKKIKNDADKKKISTPKDKKNK</sequence>